<accession>A0AAJ6QL27</accession>
<dbReference type="InterPro" id="IPR036397">
    <property type="entry name" value="RNaseH_sf"/>
</dbReference>
<organism evidence="2 3">
    <name type="scientific">Galendromus occidentalis</name>
    <name type="common">western predatory mite</name>
    <dbReference type="NCBI Taxonomy" id="34638"/>
    <lineage>
        <taxon>Eukaryota</taxon>
        <taxon>Metazoa</taxon>
        <taxon>Ecdysozoa</taxon>
        <taxon>Arthropoda</taxon>
        <taxon>Chelicerata</taxon>
        <taxon>Arachnida</taxon>
        <taxon>Acari</taxon>
        <taxon>Parasitiformes</taxon>
        <taxon>Mesostigmata</taxon>
        <taxon>Gamasina</taxon>
        <taxon>Phytoseioidea</taxon>
        <taxon>Phytoseiidae</taxon>
        <taxon>Typhlodrominae</taxon>
        <taxon>Galendromus</taxon>
    </lineage>
</organism>
<reference evidence="3" key="1">
    <citation type="submission" date="2025-08" db="UniProtKB">
        <authorList>
            <consortium name="RefSeq"/>
        </authorList>
    </citation>
    <scope>IDENTIFICATION</scope>
</reference>
<dbReference type="PANTHER" id="PTHR47331:SF4">
    <property type="entry name" value="PEPTIDASE S1 DOMAIN-CONTAINING PROTEIN"/>
    <property type="match status" value="1"/>
</dbReference>
<dbReference type="Pfam" id="PF05380">
    <property type="entry name" value="Peptidase_A17"/>
    <property type="match status" value="1"/>
</dbReference>
<dbReference type="Pfam" id="PF17921">
    <property type="entry name" value="Integrase_H2C2"/>
    <property type="match status" value="1"/>
</dbReference>
<evidence type="ECO:0000259" key="1">
    <source>
        <dbReference type="Pfam" id="PF17921"/>
    </source>
</evidence>
<sequence length="599" mass="67930">MSLAKWKSNSSMLLRHLAETGVAAEDFDVVPSNLLKVLGVTWDPTNDRLRFVIPKRIRGLDPGEVITQRSVLSIVASIFDPLGYLSPYLVRGKLIIQRLWENSLQWNEAVPNELRVELMQWAAEFTDFTDLEIARKCASREERPEGYRLHVFGDASKRAYAAAAYLECVYADGPAQDSLLMAKSRLAPRSEQSLPRLELLASLMAVRLKNFLVQRLDIMFDSVRFYTDSTIAYHWATSSNPGSWKVFVHNRVAEVAQSSRREEWFHVDRKANVADLATRGVSARLLTSSKSWWNGPEWLQLPEERQPISRPGSAGAVHSADSVRHELRKLAAPVAVGRPLIDLERFSSAARAIRVLSLVLRSLDLVRNRETRSARELFHAAETQIIRHTQRLHFPKELAAVRAGEQVPTSSKLSALRIFIDDRNILRVRKRLAQATFLNYEKRNPIVLPGESRLARMLIVDTHRINAHFGVTTVLSQLRKRYWITRGRQVIRSILSPCVICKRRQGTPRGQLEAPLPIERAQFHAPFTTTGLDFCGHFYTRFREGDIKNGSYVIQKTYVAIFVCASTRAVHLEAIPALSAPQTNMALRRGLATYPGLFE</sequence>
<name>A0AAJ6QL27_9ACAR</name>
<dbReference type="GeneID" id="100906333"/>
<dbReference type="PANTHER" id="PTHR47331">
    <property type="entry name" value="PHD-TYPE DOMAIN-CONTAINING PROTEIN"/>
    <property type="match status" value="1"/>
</dbReference>
<protein>
    <submittedName>
        <fullName evidence="3">Uncharacterized protein LOC100906333</fullName>
    </submittedName>
</protein>
<dbReference type="InterPro" id="IPR008042">
    <property type="entry name" value="Retrotrans_Pao"/>
</dbReference>
<proteinExistence type="predicted"/>
<dbReference type="RefSeq" id="XP_003738411.1">
    <property type="nucleotide sequence ID" value="XM_003738363.1"/>
</dbReference>
<dbReference type="KEGG" id="goe:100906333"/>
<dbReference type="AlphaFoldDB" id="A0AAJ6QL27"/>
<evidence type="ECO:0000313" key="2">
    <source>
        <dbReference type="Proteomes" id="UP000694867"/>
    </source>
</evidence>
<dbReference type="InterPro" id="IPR041588">
    <property type="entry name" value="Integrase_H2C2"/>
</dbReference>
<feature type="domain" description="Integrase zinc-binding" evidence="1">
    <location>
        <begin position="453"/>
        <end position="505"/>
    </location>
</feature>
<dbReference type="Gene3D" id="3.30.420.10">
    <property type="entry name" value="Ribonuclease H-like superfamily/Ribonuclease H"/>
    <property type="match status" value="1"/>
</dbReference>
<keyword evidence="2" id="KW-1185">Reference proteome</keyword>
<dbReference type="GO" id="GO:0003676">
    <property type="term" value="F:nucleic acid binding"/>
    <property type="evidence" value="ECO:0007669"/>
    <property type="project" value="InterPro"/>
</dbReference>
<gene>
    <name evidence="3" type="primary">LOC100906333</name>
</gene>
<dbReference type="Gene3D" id="1.10.340.70">
    <property type="match status" value="1"/>
</dbReference>
<dbReference type="Proteomes" id="UP000694867">
    <property type="component" value="Unplaced"/>
</dbReference>
<evidence type="ECO:0000313" key="3">
    <source>
        <dbReference type="RefSeq" id="XP_003738411.1"/>
    </source>
</evidence>